<dbReference type="GO" id="GO:0016787">
    <property type="term" value="F:hydrolase activity"/>
    <property type="evidence" value="ECO:0007669"/>
    <property type="project" value="UniProtKB-KW"/>
</dbReference>
<evidence type="ECO:0000256" key="2">
    <source>
        <dbReference type="ARBA" id="ARBA00022801"/>
    </source>
</evidence>
<accession>A0A0M2HJJ2</accession>
<keyword evidence="3" id="KW-0460">Magnesium</keyword>
<dbReference type="InterPro" id="IPR015797">
    <property type="entry name" value="NUDIX_hydrolase-like_dom_sf"/>
</dbReference>
<sequence>MSEAFQTLYESPEGQRLRLEGAQLATPDGRVYRHHRLVLSDGWPGAVVLAFDGADLLLVRSHRPAAGEVMWELLRGAGEPGESPVQTALRELAEETGLRGEGAVVLGSYLIDSSVFPQPVSVVECTVDRSAPRGRVDGEILGERWATPDELRQLVVDGVLRDAHSLTALSFHGMKEPRG</sequence>
<dbReference type="PANTHER" id="PTHR43046:SF12">
    <property type="entry name" value="GDP-MANNOSE MANNOSYL HYDROLASE"/>
    <property type="match status" value="1"/>
</dbReference>
<keyword evidence="2" id="KW-0378">Hydrolase</keyword>
<dbReference type="AlphaFoldDB" id="A0A0M2HJJ2"/>
<dbReference type="EMBL" id="JYJB01000010">
    <property type="protein sequence ID" value="KJL46859.1"/>
    <property type="molecule type" value="Genomic_DNA"/>
</dbReference>
<name>A0A0M2HJJ2_9MICO</name>
<dbReference type="Gene3D" id="3.90.79.10">
    <property type="entry name" value="Nucleoside Triphosphate Pyrophosphohydrolase"/>
    <property type="match status" value="1"/>
</dbReference>
<dbReference type="Pfam" id="PF00293">
    <property type="entry name" value="NUDIX"/>
    <property type="match status" value="1"/>
</dbReference>
<dbReference type="Proteomes" id="UP000033900">
    <property type="component" value="Unassembled WGS sequence"/>
</dbReference>
<dbReference type="SUPFAM" id="SSF55811">
    <property type="entry name" value="Nudix"/>
    <property type="match status" value="1"/>
</dbReference>
<evidence type="ECO:0000256" key="1">
    <source>
        <dbReference type="ARBA" id="ARBA00001946"/>
    </source>
</evidence>
<dbReference type="PROSITE" id="PS51462">
    <property type="entry name" value="NUDIX"/>
    <property type="match status" value="1"/>
</dbReference>
<dbReference type="PANTHER" id="PTHR43046">
    <property type="entry name" value="GDP-MANNOSE MANNOSYL HYDROLASE"/>
    <property type="match status" value="1"/>
</dbReference>
<protein>
    <submittedName>
        <fullName evidence="5">NUDIX domain protein</fullName>
    </submittedName>
</protein>
<dbReference type="CDD" id="cd03424">
    <property type="entry name" value="NUDIX_ADPRase_Nudt5_UGPPase_Nudt14"/>
    <property type="match status" value="1"/>
</dbReference>
<evidence type="ECO:0000256" key="3">
    <source>
        <dbReference type="ARBA" id="ARBA00022842"/>
    </source>
</evidence>
<comment type="cofactor">
    <cofactor evidence="1">
        <name>Mg(2+)</name>
        <dbReference type="ChEBI" id="CHEBI:18420"/>
    </cofactor>
</comment>
<evidence type="ECO:0000313" key="5">
    <source>
        <dbReference type="EMBL" id="KJL46859.1"/>
    </source>
</evidence>
<comment type="caution">
    <text evidence="5">The sequence shown here is derived from an EMBL/GenBank/DDBJ whole genome shotgun (WGS) entry which is preliminary data.</text>
</comment>
<dbReference type="InterPro" id="IPR020084">
    <property type="entry name" value="NUDIX_hydrolase_CS"/>
</dbReference>
<evidence type="ECO:0000259" key="4">
    <source>
        <dbReference type="PROSITE" id="PS51462"/>
    </source>
</evidence>
<dbReference type="STRING" id="273678.RS84_03501"/>
<organism evidence="5 6">
    <name type="scientific">Microbacterium hydrocarbonoxydans</name>
    <dbReference type="NCBI Taxonomy" id="273678"/>
    <lineage>
        <taxon>Bacteria</taxon>
        <taxon>Bacillati</taxon>
        <taxon>Actinomycetota</taxon>
        <taxon>Actinomycetes</taxon>
        <taxon>Micrococcales</taxon>
        <taxon>Microbacteriaceae</taxon>
        <taxon>Microbacterium</taxon>
    </lineage>
</organism>
<dbReference type="PROSITE" id="PS00893">
    <property type="entry name" value="NUDIX_BOX"/>
    <property type="match status" value="1"/>
</dbReference>
<evidence type="ECO:0000313" key="6">
    <source>
        <dbReference type="Proteomes" id="UP000033900"/>
    </source>
</evidence>
<dbReference type="InterPro" id="IPR000086">
    <property type="entry name" value="NUDIX_hydrolase_dom"/>
</dbReference>
<dbReference type="OrthoDB" id="9804442at2"/>
<proteinExistence type="predicted"/>
<gene>
    <name evidence="5" type="ORF">RS84_03501</name>
</gene>
<reference evidence="5 6" key="1">
    <citation type="submission" date="2015-02" db="EMBL/GenBank/DDBJ databases">
        <title>Draft genome sequences of ten Microbacterium spp. with emphasis on heavy metal contaminated environments.</title>
        <authorList>
            <person name="Corretto E."/>
        </authorList>
    </citation>
    <scope>NUCLEOTIDE SEQUENCE [LARGE SCALE GENOMIC DNA]</scope>
    <source>
        <strain evidence="5 6">SA35</strain>
    </source>
</reference>
<keyword evidence="6" id="KW-1185">Reference proteome</keyword>
<dbReference type="PATRIC" id="fig|273678.4.peg.3496"/>
<feature type="domain" description="Nudix hydrolase" evidence="4">
    <location>
        <begin position="41"/>
        <end position="168"/>
    </location>
</feature>
<dbReference type="RefSeq" id="WP_052676425.1">
    <property type="nucleotide sequence ID" value="NZ_JYJB01000010.1"/>
</dbReference>